<comment type="caution">
    <text evidence="5">The sequence shown here is derived from an EMBL/GenBank/DDBJ whole genome shotgun (WGS) entry which is preliminary data.</text>
</comment>
<dbReference type="InterPro" id="IPR008145">
    <property type="entry name" value="GK/Ca_channel_bsu"/>
</dbReference>
<evidence type="ECO:0000256" key="2">
    <source>
        <dbReference type="ARBA" id="ARBA00022679"/>
    </source>
</evidence>
<evidence type="ECO:0000259" key="4">
    <source>
        <dbReference type="PROSITE" id="PS50052"/>
    </source>
</evidence>
<evidence type="ECO:0000313" key="6">
    <source>
        <dbReference type="Proteomes" id="UP000230405"/>
    </source>
</evidence>
<evidence type="ECO:0000256" key="3">
    <source>
        <dbReference type="ARBA" id="ARBA00022777"/>
    </source>
</evidence>
<dbReference type="PANTHER" id="PTHR23117">
    <property type="entry name" value="GUANYLATE KINASE-RELATED"/>
    <property type="match status" value="1"/>
</dbReference>
<comment type="similarity">
    <text evidence="1">Belongs to the guanylate kinase family.</text>
</comment>
<organism evidence="5 6">
    <name type="scientific">Candidatus Komeilibacteria bacterium CG_4_10_14_0_2_um_filter_37_10</name>
    <dbReference type="NCBI Taxonomy" id="1974470"/>
    <lineage>
        <taxon>Bacteria</taxon>
        <taxon>Candidatus Komeiliibacteriota</taxon>
    </lineage>
</organism>
<dbReference type="SMART" id="SM00072">
    <property type="entry name" value="GuKc"/>
    <property type="match status" value="1"/>
</dbReference>
<dbReference type="Pfam" id="PF00625">
    <property type="entry name" value="Guanylate_kin"/>
    <property type="match status" value="1"/>
</dbReference>
<keyword evidence="2" id="KW-0808">Transferase</keyword>
<dbReference type="Proteomes" id="UP000230405">
    <property type="component" value="Unassembled WGS sequence"/>
</dbReference>
<reference evidence="6" key="1">
    <citation type="submission" date="2017-09" db="EMBL/GenBank/DDBJ databases">
        <title>Depth-based differentiation of microbial function through sediment-hosted aquifers and enrichment of novel symbionts in the deep terrestrial subsurface.</title>
        <authorList>
            <person name="Probst A.J."/>
            <person name="Ladd B."/>
            <person name="Jarett J.K."/>
            <person name="Geller-Mcgrath D.E."/>
            <person name="Sieber C.M.K."/>
            <person name="Emerson J.B."/>
            <person name="Anantharaman K."/>
            <person name="Thomas B.C."/>
            <person name="Malmstrom R."/>
            <person name="Stieglmeier M."/>
            <person name="Klingl A."/>
            <person name="Woyke T."/>
            <person name="Ryan C.M."/>
            <person name="Banfield J.F."/>
        </authorList>
    </citation>
    <scope>NUCLEOTIDE SEQUENCE [LARGE SCALE GENOMIC DNA]</scope>
</reference>
<protein>
    <recommendedName>
        <fullName evidence="4">Guanylate kinase-like domain-containing protein</fullName>
    </recommendedName>
</protein>
<evidence type="ECO:0000256" key="1">
    <source>
        <dbReference type="ARBA" id="ARBA00005790"/>
    </source>
</evidence>
<gene>
    <name evidence="5" type="ORF">COX77_01650</name>
</gene>
<dbReference type="GO" id="GO:0004385">
    <property type="term" value="F:GMP kinase activity"/>
    <property type="evidence" value="ECO:0007669"/>
    <property type="project" value="TreeGrafter"/>
</dbReference>
<dbReference type="Gene3D" id="3.40.50.300">
    <property type="entry name" value="P-loop containing nucleotide triphosphate hydrolases"/>
    <property type="match status" value="1"/>
</dbReference>
<name>A0A2M7VG27_9BACT</name>
<evidence type="ECO:0000313" key="5">
    <source>
        <dbReference type="EMBL" id="PIZ99413.1"/>
    </source>
</evidence>
<dbReference type="PANTHER" id="PTHR23117:SF13">
    <property type="entry name" value="GUANYLATE KINASE"/>
    <property type="match status" value="1"/>
</dbReference>
<dbReference type="InterPro" id="IPR008144">
    <property type="entry name" value="Guanylate_kin-like_dom"/>
</dbReference>
<dbReference type="InterPro" id="IPR027417">
    <property type="entry name" value="P-loop_NTPase"/>
</dbReference>
<dbReference type="PROSITE" id="PS50052">
    <property type="entry name" value="GUANYLATE_KINASE_2"/>
    <property type="match status" value="1"/>
</dbReference>
<dbReference type="SUPFAM" id="SSF52540">
    <property type="entry name" value="P-loop containing nucleoside triphosphate hydrolases"/>
    <property type="match status" value="1"/>
</dbReference>
<sequence>MPNNNNDQRRVLVIAGPTCSGESTITDRLIKKYPIFTRLITATTRKPRLNEKNEIDYYFFTEDEFRKQIAVGNILEYTYFENTNTYYGSYKPDLENKFSVGKNIIMNLDLVGANYYKKNYDAITIFLNPGSLDVIKERLIRRDPKISTEYLASRLKTAANELDNEQQYYDYIVRNEQNKLEEALNNIIDILKKENYRLS</sequence>
<feature type="domain" description="Guanylate kinase-like" evidence="4">
    <location>
        <begin position="9"/>
        <end position="192"/>
    </location>
</feature>
<dbReference type="AlphaFoldDB" id="A0A2M7VG27"/>
<accession>A0A2M7VG27</accession>
<keyword evidence="3" id="KW-0418">Kinase</keyword>
<dbReference type="GO" id="GO:0005829">
    <property type="term" value="C:cytosol"/>
    <property type="evidence" value="ECO:0007669"/>
    <property type="project" value="TreeGrafter"/>
</dbReference>
<dbReference type="EMBL" id="PFPO01000029">
    <property type="protein sequence ID" value="PIZ99413.1"/>
    <property type="molecule type" value="Genomic_DNA"/>
</dbReference>
<proteinExistence type="inferred from homology"/>